<dbReference type="InterPro" id="IPR012919">
    <property type="entry name" value="SUN_dom"/>
</dbReference>
<evidence type="ECO:0000256" key="7">
    <source>
        <dbReference type="SAM" id="Phobius"/>
    </source>
</evidence>
<evidence type="ECO:0000313" key="10">
    <source>
        <dbReference type="Proteomes" id="UP001158576"/>
    </source>
</evidence>
<accession>A0ABN7SG70</accession>
<name>A0ABN7SG70_OIKDI</name>
<dbReference type="PROSITE" id="PS51469">
    <property type="entry name" value="SUN"/>
    <property type="match status" value="1"/>
</dbReference>
<evidence type="ECO:0000256" key="5">
    <source>
        <dbReference type="SAM" id="Coils"/>
    </source>
</evidence>
<evidence type="ECO:0000256" key="6">
    <source>
        <dbReference type="SAM" id="MobiDB-lite"/>
    </source>
</evidence>
<proteinExistence type="predicted"/>
<keyword evidence="2 7" id="KW-0812">Transmembrane</keyword>
<protein>
    <submittedName>
        <fullName evidence="9">Oidioi.mRNA.OKI2018_I69.XSR.g16464.t1.cds</fullName>
    </submittedName>
</protein>
<keyword evidence="4 7" id="KW-0472">Membrane</keyword>
<feature type="transmembrane region" description="Helical" evidence="7">
    <location>
        <begin position="78"/>
        <end position="98"/>
    </location>
</feature>
<evidence type="ECO:0000256" key="2">
    <source>
        <dbReference type="ARBA" id="ARBA00022692"/>
    </source>
</evidence>
<keyword evidence="5" id="KW-0175">Coiled coil</keyword>
<gene>
    <name evidence="9" type="ORF">OKIOD_LOCUS8022</name>
</gene>
<feature type="domain" description="SUN" evidence="8">
    <location>
        <begin position="290"/>
        <end position="446"/>
    </location>
</feature>
<dbReference type="Gene3D" id="2.60.120.260">
    <property type="entry name" value="Galactose-binding domain-like"/>
    <property type="match status" value="1"/>
</dbReference>
<keyword evidence="3 7" id="KW-1133">Transmembrane helix</keyword>
<keyword evidence="10" id="KW-1185">Reference proteome</keyword>
<dbReference type="PANTHER" id="PTHR12911:SF8">
    <property type="entry name" value="KLAROID PROTEIN-RELATED"/>
    <property type="match status" value="1"/>
</dbReference>
<feature type="region of interest" description="Disordered" evidence="6">
    <location>
        <begin position="1"/>
        <end position="23"/>
    </location>
</feature>
<evidence type="ECO:0000313" key="9">
    <source>
        <dbReference type="EMBL" id="CAG5099343.1"/>
    </source>
</evidence>
<dbReference type="EMBL" id="OU015569">
    <property type="protein sequence ID" value="CAG5099343.1"/>
    <property type="molecule type" value="Genomic_DNA"/>
</dbReference>
<evidence type="ECO:0000259" key="8">
    <source>
        <dbReference type="PROSITE" id="PS51469"/>
    </source>
</evidence>
<dbReference type="PANTHER" id="PTHR12911">
    <property type="entry name" value="SAD1/UNC-84-LIKE PROTEIN-RELATED"/>
    <property type="match status" value="1"/>
</dbReference>
<comment type="subcellular location">
    <subcellularLocation>
        <location evidence="1">Membrane</location>
    </subcellularLocation>
</comment>
<dbReference type="InterPro" id="IPR045119">
    <property type="entry name" value="SUN1-5"/>
</dbReference>
<organism evidence="9 10">
    <name type="scientific">Oikopleura dioica</name>
    <name type="common">Tunicate</name>
    <dbReference type="NCBI Taxonomy" id="34765"/>
    <lineage>
        <taxon>Eukaryota</taxon>
        <taxon>Metazoa</taxon>
        <taxon>Chordata</taxon>
        <taxon>Tunicata</taxon>
        <taxon>Appendicularia</taxon>
        <taxon>Copelata</taxon>
        <taxon>Oikopleuridae</taxon>
        <taxon>Oikopleura</taxon>
    </lineage>
</organism>
<dbReference type="Pfam" id="PF07738">
    <property type="entry name" value="Sad1_UNC"/>
    <property type="match status" value="1"/>
</dbReference>
<feature type="coiled-coil region" evidence="5">
    <location>
        <begin position="189"/>
        <end position="216"/>
    </location>
</feature>
<dbReference type="Proteomes" id="UP001158576">
    <property type="component" value="Chromosome XSR"/>
</dbReference>
<evidence type="ECO:0000256" key="1">
    <source>
        <dbReference type="ARBA" id="ARBA00004370"/>
    </source>
</evidence>
<reference evidence="9 10" key="1">
    <citation type="submission" date="2021-04" db="EMBL/GenBank/DDBJ databases">
        <authorList>
            <person name="Bliznina A."/>
        </authorList>
    </citation>
    <scope>NUCLEOTIDE SEQUENCE [LARGE SCALE GENOMIC DNA]</scope>
</reference>
<evidence type="ECO:0000256" key="4">
    <source>
        <dbReference type="ARBA" id="ARBA00023136"/>
    </source>
</evidence>
<evidence type="ECO:0000256" key="3">
    <source>
        <dbReference type="ARBA" id="ARBA00022989"/>
    </source>
</evidence>
<sequence>MRRLGQTEHVVQARRSAVTPAKARPEKYHGVVRELPKVDLDRTSGSSGSSFNASTLLFANPEPVSYITRVEQCIKDNLRTVVAVFGFLLIICVAAQMGRFEETSSPEPHFEKIVETQIVPDFSPMQEQLQELKLLIAQLNEKQAASDELLAAHQLQNQKLLEQIAAQATTPAPATVAPPQIDYEPCDFKESEERILASLEDQLNEFQKNQQVIQDDFEGKYDIFLSQIAEVSKALREIPPAAVTSSSTANPSLSPPQETIPDIAQMLDEKLWKFDADRTGLADFALESAGAEIIPELTTQGLKNNSPILSIWKFPVFYQTMSPRIAITPGAYPGTCFAFAGGSGTLAIKLSQPVVVQNITLQHIPKETSPVGHINSAPRGFELFSVDGRTEQPLGEFVFDAEGKPIQTFQVKSNSLVSAAVKFKFNSNWGAEHTCIYRTRVHGLLSHNVV</sequence>